<keyword evidence="7" id="KW-1185">Reference proteome</keyword>
<dbReference type="Gene3D" id="1.25.40.10">
    <property type="entry name" value="Tetratricopeptide repeat domain"/>
    <property type="match status" value="3"/>
</dbReference>
<evidence type="ECO:0000259" key="4">
    <source>
        <dbReference type="SMART" id="SM00862"/>
    </source>
</evidence>
<dbReference type="Proteomes" id="UP001138997">
    <property type="component" value="Unassembled WGS sequence"/>
</dbReference>
<dbReference type="Pfam" id="PF03704">
    <property type="entry name" value="BTAD"/>
    <property type="match status" value="1"/>
</dbReference>
<dbReference type="SUPFAM" id="SSF52540">
    <property type="entry name" value="P-loop containing nucleoside triphosphate hydrolases"/>
    <property type="match status" value="1"/>
</dbReference>
<dbReference type="InterPro" id="IPR036388">
    <property type="entry name" value="WH-like_DNA-bd_sf"/>
</dbReference>
<dbReference type="RefSeq" id="WP_231447398.1">
    <property type="nucleotide sequence ID" value="NZ_JAJOMB010000017.1"/>
</dbReference>
<dbReference type="GO" id="GO:0016887">
    <property type="term" value="F:ATP hydrolysis activity"/>
    <property type="evidence" value="ECO:0007669"/>
    <property type="project" value="InterPro"/>
</dbReference>
<dbReference type="PANTHER" id="PTHR47691">
    <property type="entry name" value="REGULATOR-RELATED"/>
    <property type="match status" value="1"/>
</dbReference>
<comment type="similarity">
    <text evidence="1">Belongs to the AfsR/DnrI/RedD regulatory family.</text>
</comment>
<accession>A0A9X1NIH3</accession>
<dbReference type="InterPro" id="IPR001867">
    <property type="entry name" value="OmpR/PhoB-type_DNA-bd"/>
</dbReference>
<dbReference type="InterPro" id="IPR005158">
    <property type="entry name" value="BTAD"/>
</dbReference>
<proteinExistence type="inferred from homology"/>
<dbReference type="InterPro" id="IPR011990">
    <property type="entry name" value="TPR-like_helical_dom_sf"/>
</dbReference>
<evidence type="ECO:0000313" key="6">
    <source>
        <dbReference type="EMBL" id="MCD5314670.1"/>
    </source>
</evidence>
<dbReference type="SMART" id="SM01043">
    <property type="entry name" value="BTAD"/>
    <property type="match status" value="1"/>
</dbReference>
<dbReference type="InterPro" id="IPR016032">
    <property type="entry name" value="Sig_transdc_resp-reg_C-effctor"/>
</dbReference>
<evidence type="ECO:0000256" key="1">
    <source>
        <dbReference type="ARBA" id="ARBA00005820"/>
    </source>
</evidence>
<gene>
    <name evidence="6" type="ORF">LR394_27570</name>
</gene>
<feature type="region of interest" description="Disordered" evidence="3">
    <location>
        <begin position="238"/>
        <end position="258"/>
    </location>
</feature>
<feature type="compositionally biased region" description="Basic and acidic residues" evidence="3">
    <location>
        <begin position="238"/>
        <end position="256"/>
    </location>
</feature>
<dbReference type="SUPFAM" id="SSF48452">
    <property type="entry name" value="TPR-like"/>
    <property type="match status" value="2"/>
</dbReference>
<organism evidence="6 7">
    <name type="scientific">Kineosporia babensis</name>
    <dbReference type="NCBI Taxonomy" id="499548"/>
    <lineage>
        <taxon>Bacteria</taxon>
        <taxon>Bacillati</taxon>
        <taxon>Actinomycetota</taxon>
        <taxon>Actinomycetes</taxon>
        <taxon>Kineosporiales</taxon>
        <taxon>Kineosporiaceae</taxon>
        <taxon>Kineosporia</taxon>
    </lineage>
</organism>
<evidence type="ECO:0000256" key="2">
    <source>
        <dbReference type="ARBA" id="ARBA00023125"/>
    </source>
</evidence>
<dbReference type="SUPFAM" id="SSF46894">
    <property type="entry name" value="C-terminal effector domain of the bipartite response regulators"/>
    <property type="match status" value="1"/>
</dbReference>
<evidence type="ECO:0000313" key="7">
    <source>
        <dbReference type="Proteomes" id="UP001138997"/>
    </source>
</evidence>
<comment type="caution">
    <text evidence="6">The sequence shown here is derived from an EMBL/GenBank/DDBJ whole genome shotgun (WGS) entry which is preliminary data.</text>
</comment>
<dbReference type="GO" id="GO:0006355">
    <property type="term" value="P:regulation of DNA-templated transcription"/>
    <property type="evidence" value="ECO:0007669"/>
    <property type="project" value="InterPro"/>
</dbReference>
<dbReference type="SMART" id="SM00862">
    <property type="entry name" value="Trans_reg_C"/>
    <property type="match status" value="1"/>
</dbReference>
<dbReference type="InterPro" id="IPR049945">
    <property type="entry name" value="AAA_22"/>
</dbReference>
<dbReference type="GO" id="GO:0000160">
    <property type="term" value="P:phosphorelay signal transduction system"/>
    <property type="evidence" value="ECO:0007669"/>
    <property type="project" value="InterPro"/>
</dbReference>
<feature type="domain" description="OmpR/PhoB-type" evidence="4">
    <location>
        <begin position="15"/>
        <end position="88"/>
    </location>
</feature>
<dbReference type="InterPro" id="IPR058852">
    <property type="entry name" value="HTH_77"/>
</dbReference>
<name>A0A9X1NIH3_9ACTN</name>
<keyword evidence="2" id="KW-0238">DNA-binding</keyword>
<reference evidence="6" key="1">
    <citation type="submission" date="2021-11" db="EMBL/GenBank/DDBJ databases">
        <title>Streptomyces corallinus and Kineosporia corallina sp. nov., two new coral-derived marine actinobacteria.</title>
        <authorList>
            <person name="Buangrab K."/>
            <person name="Sutthacheep M."/>
            <person name="Yeemin T."/>
            <person name="Harunari E."/>
            <person name="Igarashi Y."/>
            <person name="Sripreechasak P."/>
            <person name="Kanchanasin P."/>
            <person name="Tanasupawat S."/>
            <person name="Phongsopitanun W."/>
        </authorList>
    </citation>
    <scope>NUCLEOTIDE SEQUENCE</scope>
    <source>
        <strain evidence="6">JCM 31032</strain>
    </source>
</reference>
<protein>
    <submittedName>
        <fullName evidence="6">AAA family ATPase</fullName>
    </submittedName>
</protein>
<dbReference type="GO" id="GO:0003677">
    <property type="term" value="F:DNA binding"/>
    <property type="evidence" value="ECO:0007669"/>
    <property type="project" value="UniProtKB-KW"/>
</dbReference>
<dbReference type="AlphaFoldDB" id="A0A9X1NIH3"/>
<dbReference type="CDD" id="cd15831">
    <property type="entry name" value="BTAD"/>
    <property type="match status" value="1"/>
</dbReference>
<dbReference type="InterPro" id="IPR027417">
    <property type="entry name" value="P-loop_NTPase"/>
</dbReference>
<feature type="region of interest" description="Disordered" evidence="3">
    <location>
        <begin position="1055"/>
        <end position="1077"/>
    </location>
</feature>
<feature type="compositionally biased region" description="Low complexity" evidence="3">
    <location>
        <begin position="1060"/>
        <end position="1071"/>
    </location>
</feature>
<evidence type="ECO:0000259" key="5">
    <source>
        <dbReference type="SMART" id="SM01043"/>
    </source>
</evidence>
<feature type="domain" description="Bacterial transcriptional activator" evidence="5">
    <location>
        <begin position="95"/>
        <end position="237"/>
    </location>
</feature>
<dbReference type="Gene3D" id="1.10.10.10">
    <property type="entry name" value="Winged helix-like DNA-binding domain superfamily/Winged helix DNA-binding domain"/>
    <property type="match status" value="1"/>
</dbReference>
<dbReference type="EMBL" id="JAJOMB010000017">
    <property type="protein sequence ID" value="MCD5314670.1"/>
    <property type="molecule type" value="Genomic_DNA"/>
</dbReference>
<dbReference type="Pfam" id="PF13401">
    <property type="entry name" value="AAA_22"/>
    <property type="match status" value="1"/>
</dbReference>
<sequence length="1077" mass="117583">MQVRVLGPLTIEADGTPVDIGGARLRSLLIRLAADAGSWVPVSRLVQSLWLQDPPADEVNALQSLVSRLRRALPRPDLVESGPAGYRLVVAREDVDALAFENLIGQGRRTATPQEAVDLLGQALQLWRGSPLTEVADAPYAEAWIERLERLRLTAIDERAAALLTLGRPADPVAELEEVIARHPLRERTHELLIRALAGDGRQGEALAVYERLRRAMADELGLDPPAALQQLQTQVLRDDAGLRSSSKSKEADPLPRRTNLRVPLTTFVGRQPELDGITEQLERARLVTLVGTGGAGKTRLVGEVASRLNNRDGVWMVELAPVMDPDDVPSTVLGSIGSIERSQVETMLQNKPPMRDARRRLVEALSGQDAVVVLDNCEHLIEPCAELAEFLLARCPELTVLATSREPLGIVGESIWPVRPLSTQAAESPAVQLFTDRAALVRPGFALTPENIDAVTEICRRLDGLPLAIELAAARMRSLGPEALAGRLDNRFRLLTGGNRTAMPRHQTLRAVVAWSWELLTDDERDLVERLSVFPGGVTSETAAAVCASPDLDEDVVADLLLSLADKSLLVVAGVDEAQPRYRMLETIREFALERLAERGAMAAMRQAHAAYFLDLAETADPHLRGPEQLSWLDRLTAERDNLLATLRFAVETQDADLGVRLAGALIWFWTMTSRHEEAGSWAEQALRIPGESPPGPKLFVMVMAMVGSSFAGEGPPDAEQLDTIEQQLRQVDLATAHPLMVAVEPGLAAFREDIAEGWRAVERNLEHPDPWARAMLMLMSSVLAENEGEFEITEQRIPQALAAFQAIGDRWGIATASSQQAELLRVRGQLAEAVELLSTARQMMVELRVIDDEGYALVRIARLRKEMGDLEGARRDLEIARRSAEESGSWMTKAFAISGIAGLAAADGDLKLARRLAAEGLELSRNAPRSIPQLRALMLSELTYYEIEDGDLESALGHLPEVLEHAIESRDVPVVARVTLTVARYLLAVEQTVPAVELLGAAEALRGYEGLRDPDISLVVAQAREVLESGLFTAAYEKGKALSRPEAQAFILQTARSAAEPGPGPAAHPDQVRER</sequence>
<dbReference type="PANTHER" id="PTHR47691:SF3">
    <property type="entry name" value="HTH-TYPE TRANSCRIPTIONAL REGULATOR RV0890C-RELATED"/>
    <property type="match status" value="1"/>
</dbReference>
<dbReference type="Gene3D" id="3.40.50.300">
    <property type="entry name" value="P-loop containing nucleotide triphosphate hydrolases"/>
    <property type="match status" value="1"/>
</dbReference>
<dbReference type="Pfam" id="PF25872">
    <property type="entry name" value="HTH_77"/>
    <property type="match status" value="1"/>
</dbReference>
<dbReference type="PRINTS" id="PR00364">
    <property type="entry name" value="DISEASERSIST"/>
</dbReference>
<evidence type="ECO:0000256" key="3">
    <source>
        <dbReference type="SAM" id="MobiDB-lite"/>
    </source>
</evidence>